<dbReference type="Proteomes" id="UP001060215">
    <property type="component" value="Chromosome 13"/>
</dbReference>
<proteinExistence type="predicted"/>
<evidence type="ECO:0000313" key="1">
    <source>
        <dbReference type="EMBL" id="KAI7990672.1"/>
    </source>
</evidence>
<accession>A0ACC0FPH4</accession>
<sequence>MKTQLKPDMLMEYDKRTDKGNLPINANPLELMEDFLEMERMTHSENISDKISISSSSNYMRTETASYDVSVDAAQHEEPLQSKIQFARNPSTYQNKISLTQTNIRSLPKADLPGLKKEEVKVEIEDDRVLQISGERKVEKEEKNDTWHRVERSSGKFVRRFRLPENAKMDGVKASMEIYLRCSSKLNAPEQKMK</sequence>
<protein>
    <submittedName>
        <fullName evidence="1">Uncharacterized protein</fullName>
    </submittedName>
</protein>
<keyword evidence="2" id="KW-1185">Reference proteome</keyword>
<gene>
    <name evidence="1" type="ORF">LOK49_LG12G01054</name>
</gene>
<organism evidence="1 2">
    <name type="scientific">Camellia lanceoleosa</name>
    <dbReference type="NCBI Taxonomy" id="1840588"/>
    <lineage>
        <taxon>Eukaryota</taxon>
        <taxon>Viridiplantae</taxon>
        <taxon>Streptophyta</taxon>
        <taxon>Embryophyta</taxon>
        <taxon>Tracheophyta</taxon>
        <taxon>Spermatophyta</taxon>
        <taxon>Magnoliopsida</taxon>
        <taxon>eudicotyledons</taxon>
        <taxon>Gunneridae</taxon>
        <taxon>Pentapetalae</taxon>
        <taxon>asterids</taxon>
        <taxon>Ericales</taxon>
        <taxon>Theaceae</taxon>
        <taxon>Camellia</taxon>
    </lineage>
</organism>
<comment type="caution">
    <text evidence="1">The sequence shown here is derived from an EMBL/GenBank/DDBJ whole genome shotgun (WGS) entry which is preliminary data.</text>
</comment>
<evidence type="ECO:0000313" key="2">
    <source>
        <dbReference type="Proteomes" id="UP001060215"/>
    </source>
</evidence>
<name>A0ACC0FPH4_9ERIC</name>
<dbReference type="EMBL" id="CM045770">
    <property type="protein sequence ID" value="KAI7990672.1"/>
    <property type="molecule type" value="Genomic_DNA"/>
</dbReference>
<reference evidence="1 2" key="1">
    <citation type="journal article" date="2022" name="Plant J.">
        <title>Chromosome-level genome of Camellia lanceoleosa provides a valuable resource for understanding genome evolution and self-incompatibility.</title>
        <authorList>
            <person name="Gong W."/>
            <person name="Xiao S."/>
            <person name="Wang L."/>
            <person name="Liao Z."/>
            <person name="Chang Y."/>
            <person name="Mo W."/>
            <person name="Hu G."/>
            <person name="Li W."/>
            <person name="Zhao G."/>
            <person name="Zhu H."/>
            <person name="Hu X."/>
            <person name="Ji K."/>
            <person name="Xiang X."/>
            <person name="Song Q."/>
            <person name="Yuan D."/>
            <person name="Jin S."/>
            <person name="Zhang L."/>
        </authorList>
    </citation>
    <scope>NUCLEOTIDE SEQUENCE [LARGE SCALE GENOMIC DNA]</scope>
    <source>
        <strain evidence="1">SQ_2022a</strain>
    </source>
</reference>